<feature type="region of interest" description="Disordered" evidence="1">
    <location>
        <begin position="1"/>
        <end position="24"/>
    </location>
</feature>
<accession>A0A9P5PE48</accession>
<proteinExistence type="predicted"/>
<dbReference type="Proteomes" id="UP000772434">
    <property type="component" value="Unassembled WGS sequence"/>
</dbReference>
<comment type="caution">
    <text evidence="2">The sequence shown here is derived from an EMBL/GenBank/DDBJ whole genome shotgun (WGS) entry which is preliminary data.</text>
</comment>
<keyword evidence="3" id="KW-1185">Reference proteome</keyword>
<organism evidence="2 3">
    <name type="scientific">Rhodocollybia butyracea</name>
    <dbReference type="NCBI Taxonomy" id="206335"/>
    <lineage>
        <taxon>Eukaryota</taxon>
        <taxon>Fungi</taxon>
        <taxon>Dikarya</taxon>
        <taxon>Basidiomycota</taxon>
        <taxon>Agaricomycotina</taxon>
        <taxon>Agaricomycetes</taxon>
        <taxon>Agaricomycetidae</taxon>
        <taxon>Agaricales</taxon>
        <taxon>Marasmiineae</taxon>
        <taxon>Omphalotaceae</taxon>
        <taxon>Rhodocollybia</taxon>
    </lineage>
</organism>
<dbReference type="AlphaFoldDB" id="A0A9P5PE48"/>
<sequence length="147" mass="15507">MSPTSPPPSPISPTLQPAPKPTPPPTVASLIHLANNLHAQKTLATQCLNRDLPTLEALEACKQAPKCICKIGFKHRVTTPLVTGKAQSKESRSGLASTTELDMEYGLGLEGFDATDEPGGGGVGMGSTILRDDAVTVEFTKFLIVDR</sequence>
<gene>
    <name evidence="2" type="ORF">BDP27DRAFT_1370561</name>
</gene>
<reference evidence="2" key="1">
    <citation type="submission" date="2020-11" db="EMBL/GenBank/DDBJ databases">
        <authorList>
            <consortium name="DOE Joint Genome Institute"/>
            <person name="Ahrendt S."/>
            <person name="Riley R."/>
            <person name="Andreopoulos W."/>
            <person name="Labutti K."/>
            <person name="Pangilinan J."/>
            <person name="Ruiz-Duenas F.J."/>
            <person name="Barrasa J.M."/>
            <person name="Sanchez-Garcia M."/>
            <person name="Camarero S."/>
            <person name="Miyauchi S."/>
            <person name="Serrano A."/>
            <person name="Linde D."/>
            <person name="Babiker R."/>
            <person name="Drula E."/>
            <person name="Ayuso-Fernandez I."/>
            <person name="Pacheco R."/>
            <person name="Padilla G."/>
            <person name="Ferreira P."/>
            <person name="Barriuso J."/>
            <person name="Kellner H."/>
            <person name="Castanera R."/>
            <person name="Alfaro M."/>
            <person name="Ramirez L."/>
            <person name="Pisabarro A.G."/>
            <person name="Kuo A."/>
            <person name="Tritt A."/>
            <person name="Lipzen A."/>
            <person name="He G."/>
            <person name="Yan M."/>
            <person name="Ng V."/>
            <person name="Cullen D."/>
            <person name="Martin F."/>
            <person name="Rosso M.-N."/>
            <person name="Henrissat B."/>
            <person name="Hibbett D."/>
            <person name="Martinez A.T."/>
            <person name="Grigoriev I.V."/>
        </authorList>
    </citation>
    <scope>NUCLEOTIDE SEQUENCE</scope>
    <source>
        <strain evidence="2">AH 40177</strain>
    </source>
</reference>
<evidence type="ECO:0000313" key="2">
    <source>
        <dbReference type="EMBL" id="KAF9060445.1"/>
    </source>
</evidence>
<protein>
    <submittedName>
        <fullName evidence="2">Uncharacterized protein</fullName>
    </submittedName>
</protein>
<dbReference type="EMBL" id="JADNRY010000244">
    <property type="protein sequence ID" value="KAF9060445.1"/>
    <property type="molecule type" value="Genomic_DNA"/>
</dbReference>
<name>A0A9P5PE48_9AGAR</name>
<evidence type="ECO:0000256" key="1">
    <source>
        <dbReference type="SAM" id="MobiDB-lite"/>
    </source>
</evidence>
<evidence type="ECO:0000313" key="3">
    <source>
        <dbReference type="Proteomes" id="UP000772434"/>
    </source>
</evidence>